<dbReference type="Pfam" id="PF20254">
    <property type="entry name" value="DMFA2_C"/>
    <property type="match status" value="1"/>
</dbReference>
<dbReference type="AlphaFoldDB" id="S9Q834"/>
<dbReference type="InterPro" id="IPR041690">
    <property type="entry name" value="Cadherin_5"/>
</dbReference>
<evidence type="ECO:0000259" key="2">
    <source>
        <dbReference type="Pfam" id="PF20254"/>
    </source>
</evidence>
<name>S9Q834_9RHOB</name>
<keyword evidence="4" id="KW-1185">Reference proteome</keyword>
<dbReference type="InterPro" id="IPR046540">
    <property type="entry name" value="DMFA2_C"/>
</dbReference>
<protein>
    <recommendedName>
        <fullName evidence="5">RTX toxin</fullName>
    </recommendedName>
</protein>
<reference evidence="4" key="1">
    <citation type="journal article" date="2014" name="Stand. Genomic Sci.">
        <title>Genome sequence of the exopolysaccharide-producing Salipiger mucosus type strain (DSM 16094(T)), a moderately halophilic member of the Roseobacter clade.</title>
        <authorList>
            <person name="Riedel T."/>
            <person name="Spring S."/>
            <person name="Fiebig A."/>
            <person name="Petersen J."/>
            <person name="Kyrpides N.C."/>
            <person name="Goker M."/>
            <person name="Klenk H.P."/>
        </authorList>
    </citation>
    <scope>NUCLEOTIDE SEQUENCE [LARGE SCALE GENOMIC DNA]</scope>
    <source>
        <strain evidence="4">DSM 16094</strain>
    </source>
</reference>
<dbReference type="eggNOG" id="COG1749">
    <property type="taxonomic scope" value="Bacteria"/>
</dbReference>
<evidence type="ECO:0000313" key="3">
    <source>
        <dbReference type="EMBL" id="EPX75778.1"/>
    </source>
</evidence>
<evidence type="ECO:0000259" key="1">
    <source>
        <dbReference type="Pfam" id="PF17892"/>
    </source>
</evidence>
<dbReference type="eggNOG" id="COG2931">
    <property type="taxonomic scope" value="Bacteria"/>
</dbReference>
<dbReference type="EMBL" id="APVH01000068">
    <property type="protein sequence ID" value="EPX75778.1"/>
    <property type="molecule type" value="Genomic_DNA"/>
</dbReference>
<sequence length="274" mass="28716">MADSLGLRSAPASVGVTITPVNDAPVAAAQTLSTTEDTLLTIPAVSLLAGATDAEGDPLTVTAVSGAVDGSVALDDLGDSDPSNDAVTFTPDAGFTRQASFAYTISDVQGGFDTATVTVGASPDGADTTILQENEKPGVPQSIWDAPISNQIEGFATDISVDTGDAISLKINVNARNTTDVPYRIEIYRLGPDALLGHKAYISVGHDEYWSGDQRANVEAARDAGVHLLFWSGNEVYWKTRYEASIDGTNTDFRTLISCKETWANVSLDAGPED</sequence>
<feature type="domain" description="Cadherin-like" evidence="1">
    <location>
        <begin position="21"/>
        <end position="119"/>
    </location>
</feature>
<proteinExistence type="predicted"/>
<accession>S9Q834</accession>
<comment type="caution">
    <text evidence="3">The sequence shown here is derived from an EMBL/GenBank/DDBJ whole genome shotgun (WGS) entry which is preliminary data.</text>
</comment>
<dbReference type="STRING" id="1123237.Salmuc_05416"/>
<evidence type="ECO:0000313" key="4">
    <source>
        <dbReference type="Proteomes" id="UP000015347"/>
    </source>
</evidence>
<dbReference type="Proteomes" id="UP000015347">
    <property type="component" value="Unassembled WGS sequence"/>
</dbReference>
<dbReference type="Gene3D" id="2.60.40.3440">
    <property type="match status" value="1"/>
</dbReference>
<evidence type="ECO:0008006" key="5">
    <source>
        <dbReference type="Google" id="ProtNLM"/>
    </source>
</evidence>
<dbReference type="Pfam" id="PF17892">
    <property type="entry name" value="Cadherin_5"/>
    <property type="match status" value="1"/>
</dbReference>
<gene>
    <name evidence="3" type="ORF">Salmuc_05416</name>
</gene>
<dbReference type="HOGENOM" id="CLU_1015218_0_0_5"/>
<feature type="domain" description="N,N-dimethylformamidase beta subunit-like C-terminal" evidence="2">
    <location>
        <begin position="192"/>
        <end position="263"/>
    </location>
</feature>
<organism evidence="3 4">
    <name type="scientific">Salipiger mucosus DSM 16094</name>
    <dbReference type="NCBI Taxonomy" id="1123237"/>
    <lineage>
        <taxon>Bacteria</taxon>
        <taxon>Pseudomonadati</taxon>
        <taxon>Pseudomonadota</taxon>
        <taxon>Alphaproteobacteria</taxon>
        <taxon>Rhodobacterales</taxon>
        <taxon>Roseobacteraceae</taxon>
        <taxon>Salipiger</taxon>
    </lineage>
</organism>